<feature type="domain" description="Cyclic nucleotide-binding" evidence="7">
    <location>
        <begin position="323"/>
        <end position="401"/>
    </location>
</feature>
<evidence type="ECO:0000256" key="5">
    <source>
        <dbReference type="ARBA" id="ARBA00023136"/>
    </source>
</evidence>
<sequence length="427" mass="48110">MSIQIKTTSHFSDHPAIAKPKARIAKHRYDTPLFVMRETFSAFKLHNGWGLSASLSFYAMIAIIPMALLMFFFLSHLVFSSHTAVVNLASITSSLEPKLSRRIMLEIHKVAEHKTAWSTLGTIALFWFAIPLASTLRSAFETIFAITEHPSFIRKSIQDILSVIGILFVFFMFTFFDLMLEKASQLLGLSFAHASLTDSTGSFMIITILLGLFYRAFLPINASFKTILTGSMITALLWMAMRPIFSEVLSVNHTYGAVFGGMKNVFISLAWLYYTFAIFLLGTELISTLKKRDVLLLRCLFNDVIRKNPDFISKVMSRHGCIYQSGEVVFNIGDEGRDLYYVADGRIKLVYENRLIRHLSAGDFFGEMAILGDSVRIADAIVDSDFCDIIVINANNIQTLILNEPKVAMSFLRHMALQLKNSQQSQP</sequence>
<dbReference type="KEGG" id="mbac:BN1209_1578"/>
<dbReference type="InterPro" id="IPR014710">
    <property type="entry name" value="RmlC-like_jellyroll"/>
</dbReference>
<dbReference type="InterPro" id="IPR000595">
    <property type="entry name" value="cNMP-bd_dom"/>
</dbReference>
<keyword evidence="4 6" id="KW-1133">Transmembrane helix</keyword>
<accession>A0A0B7J1K0</accession>
<evidence type="ECO:0000256" key="3">
    <source>
        <dbReference type="ARBA" id="ARBA00022692"/>
    </source>
</evidence>
<evidence type="ECO:0000313" key="8">
    <source>
        <dbReference type="EMBL" id="CEN56613.1"/>
    </source>
</evidence>
<keyword evidence="2" id="KW-1003">Cell membrane</keyword>
<dbReference type="PANTHER" id="PTHR30213:SF0">
    <property type="entry name" value="UPF0761 MEMBRANE PROTEIN YIHY"/>
    <property type="match status" value="1"/>
</dbReference>
<dbReference type="InterPro" id="IPR018490">
    <property type="entry name" value="cNMP-bd_dom_sf"/>
</dbReference>
<evidence type="ECO:0000256" key="2">
    <source>
        <dbReference type="ARBA" id="ARBA00022475"/>
    </source>
</evidence>
<proteinExistence type="predicted"/>
<dbReference type="InterPro" id="IPR017039">
    <property type="entry name" value="Virul_fac_BrkB"/>
</dbReference>
<dbReference type="Proteomes" id="UP000056322">
    <property type="component" value="Chromosome 1"/>
</dbReference>
<keyword evidence="9" id="KW-1185">Reference proteome</keyword>
<dbReference type="Gene3D" id="2.60.120.10">
    <property type="entry name" value="Jelly Rolls"/>
    <property type="match status" value="1"/>
</dbReference>
<evidence type="ECO:0000313" key="9">
    <source>
        <dbReference type="Proteomes" id="UP000056322"/>
    </source>
</evidence>
<dbReference type="CDD" id="cd00038">
    <property type="entry name" value="CAP_ED"/>
    <property type="match status" value="1"/>
</dbReference>
<name>A0A0B7J1K0_9PROT</name>
<dbReference type="STRING" id="1581680.BN1209_1578"/>
<keyword evidence="5 6" id="KW-0472">Membrane</keyword>
<dbReference type="SUPFAM" id="SSF51206">
    <property type="entry name" value="cAMP-binding domain-like"/>
    <property type="match status" value="1"/>
</dbReference>
<gene>
    <name evidence="8" type="ORF">BN1209_1578</name>
</gene>
<organism evidence="8 9">
    <name type="scientific">Candidatus Methylopumilus turicensis</name>
    <dbReference type="NCBI Taxonomy" id="1581680"/>
    <lineage>
        <taxon>Bacteria</taxon>
        <taxon>Pseudomonadati</taxon>
        <taxon>Pseudomonadota</taxon>
        <taxon>Betaproteobacteria</taxon>
        <taxon>Nitrosomonadales</taxon>
        <taxon>Methylophilaceae</taxon>
        <taxon>Candidatus Methylopumilus</taxon>
    </lineage>
</organism>
<keyword evidence="3 6" id="KW-0812">Transmembrane</keyword>
<protein>
    <submittedName>
        <fullName evidence="8">Cyclic nucleotide-binding protein</fullName>
    </submittedName>
</protein>
<feature type="transmembrane region" description="Helical" evidence="6">
    <location>
        <begin position="227"/>
        <end position="245"/>
    </location>
</feature>
<dbReference type="EMBL" id="LN794158">
    <property type="protein sequence ID" value="CEN56613.1"/>
    <property type="molecule type" value="Genomic_DNA"/>
</dbReference>
<dbReference type="HOGENOM" id="CLU_640619_0_0_4"/>
<comment type="subcellular location">
    <subcellularLocation>
        <location evidence="1">Cell membrane</location>
        <topology evidence="1">Multi-pass membrane protein</topology>
    </subcellularLocation>
</comment>
<evidence type="ECO:0000256" key="6">
    <source>
        <dbReference type="SAM" id="Phobius"/>
    </source>
</evidence>
<dbReference type="SMART" id="SM00100">
    <property type="entry name" value="cNMP"/>
    <property type="match status" value="1"/>
</dbReference>
<dbReference type="RefSeq" id="WP_045751675.1">
    <property type="nucleotide sequence ID" value="NZ_LN794158.1"/>
</dbReference>
<feature type="transmembrane region" description="Helical" evidence="6">
    <location>
        <begin position="160"/>
        <end position="180"/>
    </location>
</feature>
<dbReference type="GO" id="GO:0005886">
    <property type="term" value="C:plasma membrane"/>
    <property type="evidence" value="ECO:0007669"/>
    <property type="project" value="UniProtKB-SubCell"/>
</dbReference>
<dbReference type="AlphaFoldDB" id="A0A0B7J1K0"/>
<feature type="transmembrane region" description="Helical" evidence="6">
    <location>
        <begin position="55"/>
        <end position="79"/>
    </location>
</feature>
<reference evidence="9" key="1">
    <citation type="submission" date="2014-12" db="EMBL/GenBank/DDBJ databases">
        <authorList>
            <person name="Salcher M.M."/>
        </authorList>
    </citation>
    <scope>NUCLEOTIDE SEQUENCE [LARGE SCALE GENOMIC DNA]</scope>
    <source>
        <strain evidence="9">MMS-10A-171</strain>
    </source>
</reference>
<feature type="transmembrane region" description="Helical" evidence="6">
    <location>
        <begin position="116"/>
        <end position="140"/>
    </location>
</feature>
<evidence type="ECO:0000256" key="1">
    <source>
        <dbReference type="ARBA" id="ARBA00004651"/>
    </source>
</evidence>
<dbReference type="Pfam" id="PF03631">
    <property type="entry name" value="Virul_fac_BrkB"/>
    <property type="match status" value="1"/>
</dbReference>
<dbReference type="PANTHER" id="PTHR30213">
    <property type="entry name" value="INNER MEMBRANE PROTEIN YHJD"/>
    <property type="match status" value="1"/>
</dbReference>
<dbReference type="PROSITE" id="PS50042">
    <property type="entry name" value="CNMP_BINDING_3"/>
    <property type="match status" value="1"/>
</dbReference>
<evidence type="ECO:0000259" key="7">
    <source>
        <dbReference type="PROSITE" id="PS50042"/>
    </source>
</evidence>
<evidence type="ECO:0000256" key="4">
    <source>
        <dbReference type="ARBA" id="ARBA00022989"/>
    </source>
</evidence>
<feature type="transmembrane region" description="Helical" evidence="6">
    <location>
        <begin position="200"/>
        <end position="218"/>
    </location>
</feature>
<dbReference type="Pfam" id="PF00027">
    <property type="entry name" value="cNMP_binding"/>
    <property type="match status" value="1"/>
</dbReference>
<feature type="transmembrane region" description="Helical" evidence="6">
    <location>
        <begin position="265"/>
        <end position="286"/>
    </location>
</feature>